<name>A0A368QV63_SETIT</name>
<organism evidence="1">
    <name type="scientific">Setaria italica</name>
    <name type="common">Foxtail millet</name>
    <name type="synonym">Panicum italicum</name>
    <dbReference type="NCBI Taxonomy" id="4555"/>
    <lineage>
        <taxon>Eukaryota</taxon>
        <taxon>Viridiplantae</taxon>
        <taxon>Streptophyta</taxon>
        <taxon>Embryophyta</taxon>
        <taxon>Tracheophyta</taxon>
        <taxon>Spermatophyta</taxon>
        <taxon>Magnoliopsida</taxon>
        <taxon>Liliopsida</taxon>
        <taxon>Poales</taxon>
        <taxon>Poaceae</taxon>
        <taxon>PACMAD clade</taxon>
        <taxon>Panicoideae</taxon>
        <taxon>Panicodae</taxon>
        <taxon>Paniceae</taxon>
        <taxon>Cenchrinae</taxon>
        <taxon>Setaria</taxon>
    </lineage>
</organism>
<reference evidence="1" key="1">
    <citation type="journal article" date="2012" name="Nat. Biotechnol.">
        <title>Reference genome sequence of the model plant Setaria.</title>
        <authorList>
            <person name="Bennetzen J.L."/>
            <person name="Schmutz J."/>
            <person name="Wang H."/>
            <person name="Percifield R."/>
            <person name="Hawkins J."/>
            <person name="Pontaroli A.C."/>
            <person name="Estep M."/>
            <person name="Feng L."/>
            <person name="Vaughn J.N."/>
            <person name="Grimwood J."/>
            <person name="Jenkins J."/>
            <person name="Barry K."/>
            <person name="Lindquist E."/>
            <person name="Hellsten U."/>
            <person name="Deshpande S."/>
            <person name="Wang X."/>
            <person name="Wu X."/>
            <person name="Mitros T."/>
            <person name="Triplett J."/>
            <person name="Yang X."/>
            <person name="Ye C.Y."/>
            <person name="Mauro-Herrera M."/>
            <person name="Wang L."/>
            <person name="Li P."/>
            <person name="Sharma M."/>
            <person name="Sharma R."/>
            <person name="Ronald P.C."/>
            <person name="Panaud O."/>
            <person name="Kellogg E.A."/>
            <person name="Brutnell T.P."/>
            <person name="Doust A.N."/>
            <person name="Tuskan G.A."/>
            <person name="Rokhsar D."/>
            <person name="Devos K.M."/>
        </authorList>
    </citation>
    <scope>NUCLEOTIDE SEQUENCE [LARGE SCALE GENOMIC DNA]</scope>
    <source>
        <strain evidence="1">Yugu1</strain>
    </source>
</reference>
<proteinExistence type="predicted"/>
<evidence type="ECO:0000313" key="1">
    <source>
        <dbReference type="EMBL" id="RCV21802.1"/>
    </source>
</evidence>
<dbReference type="EMBL" id="CM003531">
    <property type="protein sequence ID" value="RCV21802.1"/>
    <property type="molecule type" value="Genomic_DNA"/>
</dbReference>
<gene>
    <name evidence="1" type="ORF">SETIT_4G166800v2</name>
</gene>
<sequence>MALHRHLGETALGQHIVERAGRGWGGRPSVGEAEQRVEAVDVGSWRWIDRMGSTLPAAKSQREGWVTAWKSSTTCLTSSVLRRRGWGAPSALAQRDRREQRWN</sequence>
<reference evidence="1" key="2">
    <citation type="submission" date="2015-07" db="EMBL/GenBank/DDBJ databases">
        <authorList>
            <person name="Noorani M."/>
        </authorList>
    </citation>
    <scope>NUCLEOTIDE SEQUENCE</scope>
    <source>
        <strain evidence="1">Yugu1</strain>
    </source>
</reference>
<accession>A0A368QV63</accession>
<protein>
    <submittedName>
        <fullName evidence="1">Uncharacterized protein</fullName>
    </submittedName>
</protein>
<dbReference type="AlphaFoldDB" id="A0A368QV63"/>